<organism evidence="3 4">
    <name type="scientific">Scylla paramamosain</name>
    <name type="common">Mud crab</name>
    <dbReference type="NCBI Taxonomy" id="85552"/>
    <lineage>
        <taxon>Eukaryota</taxon>
        <taxon>Metazoa</taxon>
        <taxon>Ecdysozoa</taxon>
        <taxon>Arthropoda</taxon>
        <taxon>Crustacea</taxon>
        <taxon>Multicrustacea</taxon>
        <taxon>Malacostraca</taxon>
        <taxon>Eumalacostraca</taxon>
        <taxon>Eucarida</taxon>
        <taxon>Decapoda</taxon>
        <taxon>Pleocyemata</taxon>
        <taxon>Brachyura</taxon>
        <taxon>Eubrachyura</taxon>
        <taxon>Portunoidea</taxon>
        <taxon>Portunidae</taxon>
        <taxon>Portuninae</taxon>
        <taxon>Scylla</taxon>
    </lineage>
</organism>
<dbReference type="InterPro" id="IPR016024">
    <property type="entry name" value="ARM-type_fold"/>
</dbReference>
<dbReference type="InterPro" id="IPR057397">
    <property type="entry name" value="HEAT_5MP1_2"/>
</dbReference>
<dbReference type="CDD" id="cd11560">
    <property type="entry name" value="W2_eIF5C_like"/>
    <property type="match status" value="1"/>
</dbReference>
<dbReference type="GO" id="GO:0006417">
    <property type="term" value="P:regulation of translation"/>
    <property type="evidence" value="ECO:0007669"/>
    <property type="project" value="UniProtKB-ARBA"/>
</dbReference>
<accession>A0AAW0STN3</accession>
<reference evidence="3 4" key="1">
    <citation type="submission" date="2023-03" db="EMBL/GenBank/DDBJ databases">
        <title>High-quality genome of Scylla paramamosain provides insights in environmental adaptation.</title>
        <authorList>
            <person name="Zhang L."/>
        </authorList>
    </citation>
    <scope>NUCLEOTIDE SEQUENCE [LARGE SCALE GENOMIC DNA]</scope>
    <source>
        <strain evidence="3">LZ_2023a</strain>
        <tissue evidence="3">Muscle</tissue>
    </source>
</reference>
<protein>
    <recommendedName>
        <fullName evidence="2">W2 domain-containing protein</fullName>
    </recommendedName>
</protein>
<dbReference type="PROSITE" id="PS51363">
    <property type="entry name" value="W2"/>
    <property type="match status" value="1"/>
</dbReference>
<sequence length="545" mass="61959">MYICINLYLHVKHNHFLIANHASFLSLFQTTNNCPSTVPLRPLQYLSLPLYLLIFSLFLPLSTLHSSLCFVPPCVCSLFLSVLVTSLPSLHVSLSSPHFSLCLFPGLLCCRCCCTSVVCCMTTKAEKPTLQGQRIKTRKRDEKAKYDPVGFRDAILQGLSEAGSDLEAVNKYLDQAGSKLKYRTYGETLFDILIAGGILTPGGGISEDGIDSGPVRTDMCIFGSPDDSYETLRGYAAVFTRLMRRYKYLEKMFYEEMKKVLVYLKGFREGDRVRLARCVAIWTSDSLLDPKVLTTLLQDHLVKDGLAADFLCEVLLTAKNLRDITTVRSLLRKAGLDSRLMEFLQANKRTDENFKNLFQQKGLEEILGIHRSLEKETSLKELQTYLTQQVNEGASVREITVGVQEIAKKNNILEPQVISAIWSSVMEAVEWNKKEELVADQALKHLRVYAPLFAANTQSDRAELTLLVKVQEFCYDNMNFMKVFQKIVVLFYRSEVLSEEVILKWYKDGHATKGKSIFLDQLKKFVEWLNNAEEESEESEEEEED</sequence>
<dbReference type="InterPro" id="IPR051245">
    <property type="entry name" value="eIF5-mimic_regulator"/>
</dbReference>
<evidence type="ECO:0000313" key="4">
    <source>
        <dbReference type="Proteomes" id="UP001487740"/>
    </source>
</evidence>
<dbReference type="SMART" id="SM00515">
    <property type="entry name" value="eIF5C"/>
    <property type="match status" value="1"/>
</dbReference>
<dbReference type="AlphaFoldDB" id="A0AAW0STN3"/>
<feature type="domain" description="W2" evidence="2">
    <location>
        <begin position="372"/>
        <end position="539"/>
    </location>
</feature>
<keyword evidence="4" id="KW-1185">Reference proteome</keyword>
<dbReference type="PANTHER" id="PTHR14208:SF2">
    <property type="entry name" value="PROTEIN KRASAVIETZ"/>
    <property type="match status" value="1"/>
</dbReference>
<proteinExistence type="inferred from homology"/>
<name>A0AAW0STN3_SCYPA</name>
<gene>
    <name evidence="3" type="ORF">O3P69_011196</name>
</gene>
<dbReference type="Pfam" id="PF02020">
    <property type="entry name" value="W2"/>
    <property type="match status" value="1"/>
</dbReference>
<evidence type="ECO:0000256" key="1">
    <source>
        <dbReference type="ARBA" id="ARBA00008151"/>
    </source>
</evidence>
<dbReference type="EMBL" id="JARAKH010000045">
    <property type="protein sequence ID" value="KAK8378528.1"/>
    <property type="molecule type" value="Genomic_DNA"/>
</dbReference>
<dbReference type="InterPro" id="IPR003307">
    <property type="entry name" value="W2_domain"/>
</dbReference>
<dbReference type="Proteomes" id="UP001487740">
    <property type="component" value="Unassembled WGS sequence"/>
</dbReference>
<dbReference type="FunFam" id="1.25.40.180:FF:000006">
    <property type="entry name" value="Basic leucine zipper and W2 domain-containing protein 1"/>
    <property type="match status" value="1"/>
</dbReference>
<comment type="caution">
    <text evidence="3">The sequence shown here is derived from an EMBL/GenBank/DDBJ whole genome shotgun (WGS) entry which is preliminary data.</text>
</comment>
<comment type="similarity">
    <text evidence="1">Belongs to the BZW family.</text>
</comment>
<dbReference type="PANTHER" id="PTHR14208">
    <property type="entry name" value="BASIC LEUCINE ZIPPER AND W2 DOMAIN-CONTAINING PROTEIN"/>
    <property type="match status" value="1"/>
</dbReference>
<dbReference type="InterPro" id="IPR043510">
    <property type="entry name" value="W2_5MP1/2"/>
</dbReference>
<evidence type="ECO:0000313" key="3">
    <source>
        <dbReference type="EMBL" id="KAK8378528.1"/>
    </source>
</evidence>
<dbReference type="Gene3D" id="1.25.40.180">
    <property type="match status" value="1"/>
</dbReference>
<dbReference type="Pfam" id="PF25504">
    <property type="entry name" value="HEAT_5MP1_2"/>
    <property type="match status" value="1"/>
</dbReference>
<dbReference type="SUPFAM" id="SSF48371">
    <property type="entry name" value="ARM repeat"/>
    <property type="match status" value="1"/>
</dbReference>
<evidence type="ECO:0000259" key="2">
    <source>
        <dbReference type="PROSITE" id="PS51363"/>
    </source>
</evidence>
<dbReference type="GO" id="GO:0016020">
    <property type="term" value="C:membrane"/>
    <property type="evidence" value="ECO:0007669"/>
    <property type="project" value="TreeGrafter"/>
</dbReference>
<dbReference type="GO" id="GO:0005737">
    <property type="term" value="C:cytoplasm"/>
    <property type="evidence" value="ECO:0007669"/>
    <property type="project" value="UniProtKB-ARBA"/>
</dbReference>